<evidence type="ECO:0000256" key="2">
    <source>
        <dbReference type="ARBA" id="ARBA00049661"/>
    </source>
</evidence>
<feature type="domain" description="Acyl-CoA dehydrogenase C-terminal" evidence="4">
    <location>
        <begin position="242"/>
        <end position="371"/>
    </location>
</feature>
<evidence type="ECO:0000259" key="3">
    <source>
        <dbReference type="Pfam" id="PF02771"/>
    </source>
</evidence>
<dbReference type="SUPFAM" id="SSF56645">
    <property type="entry name" value="Acyl-CoA dehydrogenase NM domain-like"/>
    <property type="match status" value="1"/>
</dbReference>
<dbReference type="Pfam" id="PF02771">
    <property type="entry name" value="Acyl-CoA_dh_N"/>
    <property type="match status" value="1"/>
</dbReference>
<feature type="domain" description="Acyl-CoA dehydrogenase/oxidase N-terminal" evidence="3">
    <location>
        <begin position="28"/>
        <end position="102"/>
    </location>
</feature>
<evidence type="ECO:0000313" key="6">
    <source>
        <dbReference type="Proteomes" id="UP000323708"/>
    </source>
</evidence>
<comment type="similarity">
    <text evidence="2">Belongs to the HpaH/HsaA monooxygenase family.</text>
</comment>
<dbReference type="InterPro" id="IPR037069">
    <property type="entry name" value="AcylCoA_DH/ox_N_sf"/>
</dbReference>
<dbReference type="PIRSF" id="PIRSF016578">
    <property type="entry name" value="HsaA"/>
    <property type="match status" value="1"/>
</dbReference>
<keyword evidence="6" id="KW-1185">Reference proteome</keyword>
<evidence type="ECO:0000259" key="4">
    <source>
        <dbReference type="Pfam" id="PF08028"/>
    </source>
</evidence>
<dbReference type="GO" id="GO:0050660">
    <property type="term" value="F:flavin adenine dinucleotide binding"/>
    <property type="evidence" value="ECO:0007669"/>
    <property type="project" value="InterPro"/>
</dbReference>
<dbReference type="GO" id="GO:0033539">
    <property type="term" value="P:fatty acid beta-oxidation using acyl-CoA dehydrogenase"/>
    <property type="evidence" value="ECO:0007669"/>
    <property type="project" value="TreeGrafter"/>
</dbReference>
<dbReference type="InterPro" id="IPR013107">
    <property type="entry name" value="Acyl-CoA_DH_C"/>
</dbReference>
<dbReference type="PANTHER" id="PTHR48083:SF19">
    <property type="entry name" value="FLAVIN-DEPENDENT MONOOXYGENASE, OXYGENASE SUBUNIT HSAA"/>
    <property type="match status" value="1"/>
</dbReference>
<protein>
    <submittedName>
        <fullName evidence="5">Flavin-dependent monooxygenase</fullName>
    </submittedName>
</protein>
<dbReference type="InterPro" id="IPR046373">
    <property type="entry name" value="Acyl-CoA_Oxase/DH_mid-dom_sf"/>
</dbReference>
<proteinExistence type="inferred from homology"/>
<dbReference type="GO" id="GO:0016712">
    <property type="term" value="F:oxidoreductase activity, acting on paired donors, with incorporation or reduction of molecular oxygen, reduced flavin or flavoprotein as one donor, and incorporation of one atom of oxygen"/>
    <property type="evidence" value="ECO:0007669"/>
    <property type="project" value="TreeGrafter"/>
</dbReference>
<keyword evidence="1" id="KW-0560">Oxidoreductase</keyword>
<evidence type="ECO:0000256" key="1">
    <source>
        <dbReference type="ARBA" id="ARBA00023002"/>
    </source>
</evidence>
<keyword evidence="5" id="KW-0503">Monooxygenase</keyword>
<evidence type="ECO:0000313" key="5">
    <source>
        <dbReference type="EMBL" id="KAA1194402.1"/>
    </source>
</evidence>
<dbReference type="AlphaFoldDB" id="A0A5B0X576"/>
<dbReference type="Gene3D" id="1.20.140.10">
    <property type="entry name" value="Butyryl-CoA Dehydrogenase, subunit A, domain 3"/>
    <property type="match status" value="1"/>
</dbReference>
<dbReference type="RefSeq" id="WP_149609871.1">
    <property type="nucleotide sequence ID" value="NZ_VTUX01000001.1"/>
</dbReference>
<dbReference type="PANTHER" id="PTHR48083">
    <property type="entry name" value="MEDIUM-CHAIN SPECIFIC ACYL-COA DEHYDROGENASE, MITOCHONDRIAL-RELATED"/>
    <property type="match status" value="1"/>
</dbReference>
<dbReference type="Pfam" id="PF08028">
    <property type="entry name" value="Acyl-CoA_dh_2"/>
    <property type="match status" value="1"/>
</dbReference>
<dbReference type="Gene3D" id="2.40.110.10">
    <property type="entry name" value="Butyryl-CoA Dehydrogenase, subunit A, domain 2"/>
    <property type="match status" value="1"/>
</dbReference>
<organism evidence="5 6">
    <name type="scientific">Pseudohalioglobus sediminis</name>
    <dbReference type="NCBI Taxonomy" id="2606449"/>
    <lineage>
        <taxon>Bacteria</taxon>
        <taxon>Pseudomonadati</taxon>
        <taxon>Pseudomonadota</taxon>
        <taxon>Gammaproteobacteria</taxon>
        <taxon>Cellvibrionales</taxon>
        <taxon>Halieaceae</taxon>
        <taxon>Pseudohalioglobus</taxon>
    </lineage>
</organism>
<comment type="caution">
    <text evidence="5">The sequence shown here is derived from an EMBL/GenBank/DDBJ whole genome shotgun (WGS) entry which is preliminary data.</text>
</comment>
<dbReference type="EMBL" id="VTUX01000001">
    <property type="protein sequence ID" value="KAA1194402.1"/>
    <property type="molecule type" value="Genomic_DNA"/>
</dbReference>
<dbReference type="InterPro" id="IPR009100">
    <property type="entry name" value="AcylCoA_DH/oxidase_NM_dom_sf"/>
</dbReference>
<sequence>MNAIQQTENKHDRAAAMLAAVEALVPALRERAGQARQERRVPQESINELQEAGFFLALQPRQWGGYELDPQDFFRMQCKIAEACMSTAWASGIVAVHAFQIALMDRRAQQDVWRDDIHTRVSSSYAPMGKVETVEGGFRLSGRWGWSSGCDHCTWALLGAIVPGEGYRTFLVPRSDYNIIDTWHSMGLQGTGSNDIEVEDVFVPDYRTHKQVDGFTGNNPGIDDSSAPLYRLPWAQTFIRVVSTPAIGAARAGLNLYCETVVGKASGDPTKLSGDTSTTERVAAAMNAIDEMECILYRNFDDMMALVNAGETVQVTDRVKYRYQASLVIEKSMAVIDSLFSSAGGSSVFQGAEIQQRFLDIHTARAHVANNPTSFARNLGSISLGADNQDMFV</sequence>
<dbReference type="Gene3D" id="1.10.540.10">
    <property type="entry name" value="Acyl-CoA dehydrogenase/oxidase, N-terminal domain"/>
    <property type="match status" value="1"/>
</dbReference>
<dbReference type="InterPro" id="IPR013786">
    <property type="entry name" value="AcylCoA_DH/ox_N"/>
</dbReference>
<dbReference type="GO" id="GO:0003995">
    <property type="term" value="F:acyl-CoA dehydrogenase activity"/>
    <property type="evidence" value="ECO:0007669"/>
    <property type="project" value="TreeGrafter"/>
</dbReference>
<name>A0A5B0X576_9GAMM</name>
<reference evidence="5 6" key="1">
    <citation type="submission" date="2019-09" db="EMBL/GenBank/DDBJ databases">
        <authorList>
            <person name="Chen X.-Y."/>
        </authorList>
    </citation>
    <scope>NUCLEOTIDE SEQUENCE [LARGE SCALE GENOMIC DNA]</scope>
    <source>
        <strain evidence="5 6">NY5</strain>
    </source>
</reference>
<gene>
    <name evidence="5" type="ORF">F0M18_02930</name>
</gene>
<dbReference type="InterPro" id="IPR050741">
    <property type="entry name" value="Acyl-CoA_dehydrogenase"/>
</dbReference>
<dbReference type="Proteomes" id="UP000323708">
    <property type="component" value="Unassembled WGS sequence"/>
</dbReference>
<accession>A0A5B0X576</accession>
<dbReference type="GO" id="GO:0005737">
    <property type="term" value="C:cytoplasm"/>
    <property type="evidence" value="ECO:0007669"/>
    <property type="project" value="TreeGrafter"/>
</dbReference>